<accession>A0A212LLB3</accession>
<reference evidence="2" key="1">
    <citation type="submission" date="2016-08" db="EMBL/GenBank/DDBJ databases">
        <authorList>
            <person name="Seilhamer J.J."/>
        </authorList>
    </citation>
    <scope>NUCLEOTIDE SEQUENCE</scope>
    <source>
        <strain evidence="2">86</strain>
    </source>
</reference>
<proteinExistence type="predicted"/>
<evidence type="ECO:0000256" key="1">
    <source>
        <dbReference type="SAM" id="MobiDB-lite"/>
    </source>
</evidence>
<organism evidence="2">
    <name type="scientific">uncultured Pleomorphomonas sp</name>
    <dbReference type="NCBI Taxonomy" id="442121"/>
    <lineage>
        <taxon>Bacteria</taxon>
        <taxon>Pseudomonadati</taxon>
        <taxon>Pseudomonadota</taxon>
        <taxon>Alphaproteobacteria</taxon>
        <taxon>Hyphomicrobiales</taxon>
        <taxon>Pleomorphomonadaceae</taxon>
        <taxon>Pleomorphomonas</taxon>
        <taxon>environmental samples</taxon>
    </lineage>
</organism>
<feature type="compositionally biased region" description="Basic residues" evidence="1">
    <location>
        <begin position="21"/>
        <end position="31"/>
    </location>
</feature>
<gene>
    <name evidence="2" type="ORF">KL86PLE_70089</name>
</gene>
<feature type="region of interest" description="Disordered" evidence="1">
    <location>
        <begin position="1"/>
        <end position="37"/>
    </location>
</feature>
<feature type="region of interest" description="Disordered" evidence="1">
    <location>
        <begin position="52"/>
        <end position="73"/>
    </location>
</feature>
<feature type="compositionally biased region" description="Basic and acidic residues" evidence="1">
    <location>
        <begin position="56"/>
        <end position="66"/>
    </location>
</feature>
<evidence type="ECO:0000313" key="2">
    <source>
        <dbReference type="EMBL" id="SCM78306.1"/>
    </source>
</evidence>
<dbReference type="EMBL" id="FMJD01000011">
    <property type="protein sequence ID" value="SCM78306.1"/>
    <property type="molecule type" value="Genomic_DNA"/>
</dbReference>
<protein>
    <submittedName>
        <fullName evidence="2">Uncharacterized protein</fullName>
    </submittedName>
</protein>
<sequence>MARADLHELGQPALHAAGRQGRGHRHDRQQHRPLPFLHGTLRTVIRKVADFSDGANARKLEPEQGREPLAPAT</sequence>
<name>A0A212LLB3_9HYPH</name>
<dbReference type="AlphaFoldDB" id="A0A212LLB3"/>